<sequence length="100" mass="11958">MLWTFVSWCCQVAQRWESERLRSGEHIRESQLEQWRKICRQKQLEGVRTRMDDINTAVDEGRWRDSVRNNIENNVRQAVAGFANRWQSDLLQVIELLNAV</sequence>
<protein>
    <submittedName>
        <fullName evidence="1">Uncharacterized protein</fullName>
    </submittedName>
</protein>
<organism evidence="2">
    <name type="scientific">Perkinsus marinus (strain ATCC 50983 / TXsc)</name>
    <dbReference type="NCBI Taxonomy" id="423536"/>
    <lineage>
        <taxon>Eukaryota</taxon>
        <taxon>Sar</taxon>
        <taxon>Alveolata</taxon>
        <taxon>Perkinsozoa</taxon>
        <taxon>Perkinsea</taxon>
        <taxon>Perkinsida</taxon>
        <taxon>Perkinsidae</taxon>
        <taxon>Perkinsus</taxon>
    </lineage>
</organism>
<accession>C5K5A1</accession>
<proteinExistence type="predicted"/>
<evidence type="ECO:0000313" key="1">
    <source>
        <dbReference type="EMBL" id="EER20523.1"/>
    </source>
</evidence>
<gene>
    <name evidence="1" type="ORF">Pmar_PMAR010269</name>
</gene>
<dbReference type="EMBL" id="GG670562">
    <property type="protein sequence ID" value="EER20523.1"/>
    <property type="molecule type" value="Genomic_DNA"/>
</dbReference>
<name>C5K5A1_PERM5</name>
<keyword evidence="2" id="KW-1185">Reference proteome</keyword>
<dbReference type="OrthoDB" id="10644165at2759"/>
<reference evidence="1 2" key="1">
    <citation type="submission" date="2008-07" db="EMBL/GenBank/DDBJ databases">
        <authorList>
            <person name="El-Sayed N."/>
            <person name="Caler E."/>
            <person name="Inman J."/>
            <person name="Amedeo P."/>
            <person name="Hass B."/>
            <person name="Wortman J."/>
        </authorList>
    </citation>
    <scope>NUCLEOTIDE SEQUENCE [LARGE SCALE GENOMIC DNA]</scope>
    <source>
        <strain evidence="2">ATCC 50983 / TXsc</strain>
    </source>
</reference>
<evidence type="ECO:0000313" key="2">
    <source>
        <dbReference type="Proteomes" id="UP000007800"/>
    </source>
</evidence>
<dbReference type="AlphaFoldDB" id="C5K5A1"/>
<dbReference type="Proteomes" id="UP000007800">
    <property type="component" value="Unassembled WGS sequence"/>
</dbReference>
<dbReference type="RefSeq" id="XP_002788727.1">
    <property type="nucleotide sequence ID" value="XM_002788681.1"/>
</dbReference>
<dbReference type="GeneID" id="9054071"/>
<dbReference type="InParanoid" id="C5K5A1"/>